<keyword evidence="3" id="KW-1185">Reference proteome</keyword>
<gene>
    <name evidence="2" type="ORF">METSCH_E00840</name>
</gene>
<name>A0A4P6XQY9_9ASCO</name>
<evidence type="ECO:0000256" key="1">
    <source>
        <dbReference type="SAM" id="SignalP"/>
    </source>
</evidence>
<sequence length="545" mass="61554">MRGFFSKYFQQALLASAVVVAVKGIQADSTTLKMLDIVDSEPFDSIAVSPSNSEELSLFDSSFSESDKEREASIQFHGLLESLEPEYENEEAIYSDPFYYRETNEEMNDAQKFDDAMSLERLGITSPFTILQESLIAKQIGDFFEKLKIFKSAVFWTPSLLTTELPMMENEFSTVASALYDMESRGFDLPTEVAEQFDGCFIVFAMLDLNRGMRLLGCGDQLGFAPNMLKTILKDLVERMEIFVVALSGCYDGTDQPNTSADNFAAVVANLTIGFEALQEHFRGFISQGTVLSEIFLAELKAIETEIEILNSSVQTNQTLSTTPNAAVVGFTQCPEPENKEAKQTAMELRELETRIRNAHSLGYHNHDFFNFEIFHQWRDGVNTICEDAISQLARNNYPHSCEKQSVLELLDELSTEITGKVNSVLLLATELSTNEYVPDDLALSLFAAFHEILRNDIRQVDLLLNLSLRNLNKIKTSVSKLGFEEARIQTLVQKELLEHTTRHIRDLQWAHFADAEGTKIMEMNAHILLGNLERLLLKIELEKK</sequence>
<dbReference type="Proteomes" id="UP000292447">
    <property type="component" value="Chromosome V"/>
</dbReference>
<feature type="signal peptide" evidence="1">
    <location>
        <begin position="1"/>
        <end position="27"/>
    </location>
</feature>
<reference evidence="3" key="1">
    <citation type="submission" date="2019-03" db="EMBL/GenBank/DDBJ databases">
        <title>Snf2 controls pulcherriminic acid biosynthesis and connects pigmentation and antifungal activity of the yeast Metschnikowia pulcherrima.</title>
        <authorList>
            <person name="Gore-Lloyd D."/>
            <person name="Sumann I."/>
            <person name="Brachmann A.O."/>
            <person name="Schneeberger K."/>
            <person name="Ortiz-Merino R.A."/>
            <person name="Moreno-Beltran M."/>
            <person name="Schlaefli M."/>
            <person name="Kirner P."/>
            <person name="Santos Kron A."/>
            <person name="Wolfe K.H."/>
            <person name="Piel J."/>
            <person name="Ahrens C.H."/>
            <person name="Henk D."/>
            <person name="Freimoser F.M."/>
        </authorList>
    </citation>
    <scope>NUCLEOTIDE SEQUENCE [LARGE SCALE GENOMIC DNA]</scope>
    <source>
        <strain evidence="3">APC 1.2</strain>
    </source>
</reference>
<evidence type="ECO:0000313" key="3">
    <source>
        <dbReference type="Proteomes" id="UP000292447"/>
    </source>
</evidence>
<evidence type="ECO:0000313" key="2">
    <source>
        <dbReference type="EMBL" id="QBM89850.1"/>
    </source>
</evidence>
<feature type="chain" id="PRO_5020389777" evidence="1">
    <location>
        <begin position="28"/>
        <end position="545"/>
    </location>
</feature>
<protein>
    <submittedName>
        <fullName evidence="2">Uncharacterized protein</fullName>
    </submittedName>
</protein>
<dbReference type="AlphaFoldDB" id="A0A4P6XQY9"/>
<dbReference type="EMBL" id="CP034460">
    <property type="protein sequence ID" value="QBM89850.1"/>
    <property type="molecule type" value="Genomic_DNA"/>
</dbReference>
<keyword evidence="1" id="KW-0732">Signal</keyword>
<organism evidence="2 3">
    <name type="scientific">Metschnikowia aff. pulcherrima</name>
    <dbReference type="NCBI Taxonomy" id="2163413"/>
    <lineage>
        <taxon>Eukaryota</taxon>
        <taxon>Fungi</taxon>
        <taxon>Dikarya</taxon>
        <taxon>Ascomycota</taxon>
        <taxon>Saccharomycotina</taxon>
        <taxon>Pichiomycetes</taxon>
        <taxon>Metschnikowiaceae</taxon>
        <taxon>Metschnikowia</taxon>
    </lineage>
</organism>
<proteinExistence type="predicted"/>
<accession>A0A4P6XQY9</accession>